<organism evidence="2 3">
    <name type="scientific">Yersinia frederiksenii</name>
    <dbReference type="NCBI Taxonomy" id="29484"/>
    <lineage>
        <taxon>Bacteria</taxon>
        <taxon>Pseudomonadati</taxon>
        <taxon>Pseudomonadota</taxon>
        <taxon>Gammaproteobacteria</taxon>
        <taxon>Enterobacterales</taxon>
        <taxon>Yersiniaceae</taxon>
        <taxon>Yersinia</taxon>
    </lineage>
</organism>
<dbReference type="RefSeq" id="WP_019081897.1">
    <property type="nucleotide sequence ID" value="NZ_CABMMF010000048.1"/>
</dbReference>
<sequence length="53" mass="5583">MKSLIIDIIGVAGFGLLMAGLYLQFGTATALQCAGGGMLIFALFAARRKYRAT</sequence>
<protein>
    <submittedName>
        <fullName evidence="2">Uncharacterized protein</fullName>
    </submittedName>
</protein>
<feature type="transmembrane region" description="Helical" evidence="1">
    <location>
        <begin position="5"/>
        <end position="23"/>
    </location>
</feature>
<name>A0AAI8ZUZ8_YERFR</name>
<dbReference type="AlphaFoldDB" id="A0AAI8ZUZ8"/>
<reference evidence="2 3" key="1">
    <citation type="submission" date="2015-03" db="EMBL/GenBank/DDBJ databases">
        <authorList>
            <consortium name="Pathogen Informatics"/>
            <person name="Murphy D."/>
        </authorList>
    </citation>
    <scope>NUCLEOTIDE SEQUENCE [LARGE SCALE GENOMIC DNA]</scope>
    <source>
        <strain evidence="2 3">3400/83</strain>
    </source>
</reference>
<keyword evidence="1" id="KW-0472">Membrane</keyword>
<gene>
    <name evidence="2" type="ORF">ERS008524_04192</name>
</gene>
<evidence type="ECO:0000313" key="2">
    <source>
        <dbReference type="EMBL" id="CFR14597.1"/>
    </source>
</evidence>
<comment type="caution">
    <text evidence="2">The sequence shown here is derived from an EMBL/GenBank/DDBJ whole genome shotgun (WGS) entry which is preliminary data.</text>
</comment>
<accession>A0AAI8ZUZ8</accession>
<keyword evidence="1" id="KW-1133">Transmembrane helix</keyword>
<proteinExistence type="predicted"/>
<evidence type="ECO:0000256" key="1">
    <source>
        <dbReference type="SAM" id="Phobius"/>
    </source>
</evidence>
<evidence type="ECO:0000313" key="3">
    <source>
        <dbReference type="Proteomes" id="UP000046784"/>
    </source>
</evidence>
<dbReference type="Proteomes" id="UP000046784">
    <property type="component" value="Unassembled WGS sequence"/>
</dbReference>
<keyword evidence="1" id="KW-0812">Transmembrane</keyword>
<feature type="transmembrane region" description="Helical" evidence="1">
    <location>
        <begin position="29"/>
        <end position="46"/>
    </location>
</feature>
<dbReference type="EMBL" id="CGCB01000048">
    <property type="protein sequence ID" value="CFR14597.1"/>
    <property type="molecule type" value="Genomic_DNA"/>
</dbReference>